<keyword evidence="1" id="KW-1133">Transmembrane helix</keyword>
<proteinExistence type="predicted"/>
<name>A0A5C2RPX5_9APHY</name>
<sequence length="143" mass="16116">MCVKLSRNINTEDTRPCQLYVMVLPMSAFELARPYQPHQPRSSAKYTKIRHVPFSSPSPVACDVDVLELCSMHAPGRRIRAESSHSCSCEWSIPLKSQNRDAPVYRTLLVWRARLFFPIVSCLYGLGVARLIAQSNVLDVVPA</sequence>
<dbReference type="AlphaFoldDB" id="A0A5C2RPX5"/>
<gene>
    <name evidence="2" type="ORF">L227DRAFT_405293</name>
</gene>
<dbReference type="EMBL" id="ML122327">
    <property type="protein sequence ID" value="RPD53210.1"/>
    <property type="molecule type" value="Genomic_DNA"/>
</dbReference>
<evidence type="ECO:0000313" key="3">
    <source>
        <dbReference type="Proteomes" id="UP000313359"/>
    </source>
</evidence>
<accession>A0A5C2RPX5</accession>
<reference evidence="2" key="1">
    <citation type="journal article" date="2018" name="Genome Biol. Evol.">
        <title>Genomics and development of Lentinus tigrinus, a white-rot wood-decaying mushroom with dimorphic fruiting bodies.</title>
        <authorList>
            <person name="Wu B."/>
            <person name="Xu Z."/>
            <person name="Knudson A."/>
            <person name="Carlson A."/>
            <person name="Chen N."/>
            <person name="Kovaka S."/>
            <person name="LaButti K."/>
            <person name="Lipzen A."/>
            <person name="Pennachio C."/>
            <person name="Riley R."/>
            <person name="Schakwitz W."/>
            <person name="Umezawa K."/>
            <person name="Ohm R.A."/>
            <person name="Grigoriev I.V."/>
            <person name="Nagy L.G."/>
            <person name="Gibbons J."/>
            <person name="Hibbett D."/>
        </authorList>
    </citation>
    <scope>NUCLEOTIDE SEQUENCE [LARGE SCALE GENOMIC DNA]</scope>
    <source>
        <strain evidence="2">ALCF2SS1-6</strain>
    </source>
</reference>
<feature type="transmembrane region" description="Helical" evidence="1">
    <location>
        <begin position="115"/>
        <end position="133"/>
    </location>
</feature>
<evidence type="ECO:0000256" key="1">
    <source>
        <dbReference type="SAM" id="Phobius"/>
    </source>
</evidence>
<keyword evidence="1" id="KW-0812">Transmembrane</keyword>
<dbReference type="Proteomes" id="UP000313359">
    <property type="component" value="Unassembled WGS sequence"/>
</dbReference>
<organism evidence="2 3">
    <name type="scientific">Lentinus tigrinus ALCF2SS1-6</name>
    <dbReference type="NCBI Taxonomy" id="1328759"/>
    <lineage>
        <taxon>Eukaryota</taxon>
        <taxon>Fungi</taxon>
        <taxon>Dikarya</taxon>
        <taxon>Basidiomycota</taxon>
        <taxon>Agaricomycotina</taxon>
        <taxon>Agaricomycetes</taxon>
        <taxon>Polyporales</taxon>
        <taxon>Polyporaceae</taxon>
        <taxon>Lentinus</taxon>
    </lineage>
</organism>
<keyword evidence="3" id="KW-1185">Reference proteome</keyword>
<protein>
    <submittedName>
        <fullName evidence="2">Uncharacterized protein</fullName>
    </submittedName>
</protein>
<keyword evidence="1" id="KW-0472">Membrane</keyword>
<evidence type="ECO:0000313" key="2">
    <source>
        <dbReference type="EMBL" id="RPD53210.1"/>
    </source>
</evidence>